<dbReference type="Proteomes" id="UP000182680">
    <property type="component" value="Unassembled WGS sequence"/>
</dbReference>
<name>A0AA94L399_DESDE</name>
<sequence>MHVYKLKTGLQPIKLIEKEQFERDTGKQSPWYQKNGDEMVQYAVCPACDNPIQIIALYKRKENSPRPYGKHVARSVLWLADYSQEAYDTCPYANPNLSLVGGNLRPEGDQRSVAILAFLREQFDRVIYILQEETGIIFSESLARKMLQSFLEMRGARYIGINMCNLPWIFGYMTISQPLFGRILKKDSPLMEALKKRNELSFNGNQVKNADGKFIDLNFTFLDHKMPGSDSTHKESIEFIVSLGNENVFNKILEVDPMRFHNLVNLPPEKSHRKQNLLAIAEEMIPL</sequence>
<dbReference type="EMBL" id="FPIW01000069">
    <property type="protein sequence ID" value="SFW69749.1"/>
    <property type="molecule type" value="Genomic_DNA"/>
</dbReference>
<evidence type="ECO:0000313" key="2">
    <source>
        <dbReference type="Proteomes" id="UP000182680"/>
    </source>
</evidence>
<evidence type="ECO:0000313" key="1">
    <source>
        <dbReference type="EMBL" id="SFW69749.1"/>
    </source>
</evidence>
<gene>
    <name evidence="1" type="ORF">SAMN02910291_02571</name>
</gene>
<comment type="caution">
    <text evidence="1">The sequence shown here is derived from an EMBL/GenBank/DDBJ whole genome shotgun (WGS) entry which is preliminary data.</text>
</comment>
<protein>
    <submittedName>
        <fullName evidence="1">Uncharacterized protein</fullName>
    </submittedName>
</protein>
<proteinExistence type="predicted"/>
<accession>A0AA94L399</accession>
<dbReference type="AlphaFoldDB" id="A0AA94L399"/>
<organism evidence="1 2">
    <name type="scientific">Desulfovibrio desulfuricans</name>
    <dbReference type="NCBI Taxonomy" id="876"/>
    <lineage>
        <taxon>Bacteria</taxon>
        <taxon>Pseudomonadati</taxon>
        <taxon>Thermodesulfobacteriota</taxon>
        <taxon>Desulfovibrionia</taxon>
        <taxon>Desulfovibrionales</taxon>
        <taxon>Desulfovibrionaceae</taxon>
        <taxon>Desulfovibrio</taxon>
    </lineage>
</organism>
<dbReference type="RefSeq" id="WP_072312425.1">
    <property type="nucleotide sequence ID" value="NZ_FPIW01000069.1"/>
</dbReference>
<reference evidence="2" key="1">
    <citation type="submission" date="2016-11" db="EMBL/GenBank/DDBJ databases">
        <authorList>
            <person name="Jaros S."/>
            <person name="Januszkiewicz K."/>
            <person name="Wedrychowicz H."/>
        </authorList>
    </citation>
    <scope>NUCLEOTIDE SEQUENCE [LARGE SCALE GENOMIC DNA]</scope>
    <source>
        <strain evidence="2">DSM 7057</strain>
    </source>
</reference>